<sequence length="143" mass="16712">MAVFHWQDRKHVYYLYIGVTMTEATIMRNIKSVLEMCNTAATSTKFKKYYKCLFIGFIDLALQSAYLSHQEEVKIFQTTAMTRAEWFPVVQNQLICFKEEDIISVVFTLPSTNQRRKRTPACIVHTLKQSEDCVTVTSVQNRR</sequence>
<accession>A0A2P4X513</accession>
<proteinExistence type="predicted"/>
<organism evidence="1 2">
    <name type="scientific">Phytophthora palmivora</name>
    <dbReference type="NCBI Taxonomy" id="4796"/>
    <lineage>
        <taxon>Eukaryota</taxon>
        <taxon>Sar</taxon>
        <taxon>Stramenopiles</taxon>
        <taxon>Oomycota</taxon>
        <taxon>Peronosporomycetes</taxon>
        <taxon>Peronosporales</taxon>
        <taxon>Peronosporaceae</taxon>
        <taxon>Phytophthora</taxon>
    </lineage>
</organism>
<evidence type="ECO:0008006" key="3">
    <source>
        <dbReference type="Google" id="ProtNLM"/>
    </source>
</evidence>
<dbReference type="Proteomes" id="UP000237271">
    <property type="component" value="Unassembled WGS sequence"/>
</dbReference>
<keyword evidence="2" id="KW-1185">Reference proteome</keyword>
<protein>
    <recommendedName>
        <fullName evidence="3">PiggyBac transposable element-derived protein domain-containing protein</fullName>
    </recommendedName>
</protein>
<gene>
    <name evidence="1" type="ORF">PHPALM_30485</name>
</gene>
<dbReference type="EMBL" id="NCKW01016844">
    <property type="protein sequence ID" value="POM60643.1"/>
    <property type="molecule type" value="Genomic_DNA"/>
</dbReference>
<evidence type="ECO:0000313" key="2">
    <source>
        <dbReference type="Proteomes" id="UP000237271"/>
    </source>
</evidence>
<name>A0A2P4X513_9STRA</name>
<dbReference type="OrthoDB" id="118105at2759"/>
<evidence type="ECO:0000313" key="1">
    <source>
        <dbReference type="EMBL" id="POM60643.1"/>
    </source>
</evidence>
<reference evidence="1 2" key="1">
    <citation type="journal article" date="2017" name="Genome Biol. Evol.">
        <title>Phytophthora megakarya and P. palmivora, closely related causal agents of cacao black pod rot, underwent increases in genome sizes and gene numbers by different mechanisms.</title>
        <authorList>
            <person name="Ali S.S."/>
            <person name="Shao J."/>
            <person name="Lary D.J."/>
            <person name="Kronmiller B."/>
            <person name="Shen D."/>
            <person name="Strem M.D."/>
            <person name="Amoako-Attah I."/>
            <person name="Akrofi A.Y."/>
            <person name="Begoude B.A."/>
            <person name="Ten Hoopen G.M."/>
            <person name="Coulibaly K."/>
            <person name="Kebe B.I."/>
            <person name="Melnick R.L."/>
            <person name="Guiltinan M.J."/>
            <person name="Tyler B.M."/>
            <person name="Meinhardt L.W."/>
            <person name="Bailey B.A."/>
        </authorList>
    </citation>
    <scope>NUCLEOTIDE SEQUENCE [LARGE SCALE GENOMIC DNA]</scope>
    <source>
        <strain evidence="2">sbr112.9</strain>
    </source>
</reference>
<dbReference type="AlphaFoldDB" id="A0A2P4X513"/>
<comment type="caution">
    <text evidence="1">The sequence shown here is derived from an EMBL/GenBank/DDBJ whole genome shotgun (WGS) entry which is preliminary data.</text>
</comment>